<dbReference type="Pfam" id="PF16653">
    <property type="entry name" value="Sacchrp_dh_C"/>
    <property type="match status" value="1"/>
</dbReference>
<reference evidence="4" key="2">
    <citation type="submission" date="2020-09" db="EMBL/GenBank/DDBJ databases">
        <authorList>
            <person name="Sun Q."/>
            <person name="Zhou Y."/>
        </authorList>
    </citation>
    <scope>NUCLEOTIDE SEQUENCE</scope>
    <source>
        <strain evidence="4">CGMCC 1.15760</strain>
    </source>
</reference>
<dbReference type="InterPro" id="IPR032095">
    <property type="entry name" value="Sacchrp_dh-like_C"/>
</dbReference>
<keyword evidence="5" id="KW-1185">Reference proteome</keyword>
<evidence type="ECO:0000259" key="2">
    <source>
        <dbReference type="Pfam" id="PF03435"/>
    </source>
</evidence>
<evidence type="ECO:0000313" key="5">
    <source>
        <dbReference type="Proteomes" id="UP000616608"/>
    </source>
</evidence>
<sequence length="390" mass="42349">MKVILLGAGFMGKAIAKDLVRSNGVTEVLLVDADNEKAKFVADSIASEKLQSIELRFENDDALKEVLMQGAVVINAMFYSHNERMARLAIDAGVHIVDLGGAMAGATQAVFDLDEAAKAAGVTIIPELGVTPGMTNILTGYGASRLDEVTEIKLYAGDIPVEPVPPIDYIEVFSIERMLDYYSGTAKAIYKWKEQEYPSMSGCEGIYFDELGVLEAFYTAGGISTLADSFPGVKTLTYKTIRYKGHAEKMKLLVDLGLFDISNSVKIDGKSVNVRKVVREALSKKLEAGKKADVLLVRVLVTGEQAEQQVTNEYELVLQRSAESEETAMAKATASSISIVAQMVGNGLIEERGVNAPEKVVPGQAYIEEMAKRNIHIKETIHRSSMIVKG</sequence>
<feature type="domain" description="Saccharopine dehydrogenase-like C-terminal" evidence="3">
    <location>
        <begin position="129"/>
        <end position="373"/>
    </location>
</feature>
<dbReference type="EMBL" id="BMJT01000001">
    <property type="protein sequence ID" value="GGG11168.1"/>
    <property type="molecule type" value="Genomic_DNA"/>
</dbReference>
<dbReference type="InterPro" id="IPR051168">
    <property type="entry name" value="AASS"/>
</dbReference>
<dbReference type="GO" id="GO:0016491">
    <property type="term" value="F:oxidoreductase activity"/>
    <property type="evidence" value="ECO:0007669"/>
    <property type="project" value="UniProtKB-KW"/>
</dbReference>
<feature type="domain" description="Saccharopine dehydrogenase NADP binding" evidence="2">
    <location>
        <begin position="3"/>
        <end position="125"/>
    </location>
</feature>
<dbReference type="InterPro" id="IPR005097">
    <property type="entry name" value="Sacchrp_dh_NADP-bd"/>
</dbReference>
<dbReference type="InterPro" id="IPR036291">
    <property type="entry name" value="NAD(P)-bd_dom_sf"/>
</dbReference>
<dbReference type="PANTHER" id="PTHR11133">
    <property type="entry name" value="SACCHAROPINE DEHYDROGENASE"/>
    <property type="match status" value="1"/>
</dbReference>
<reference evidence="4" key="1">
    <citation type="journal article" date="2014" name="Int. J. Syst. Evol. Microbiol.">
        <title>Complete genome sequence of Corynebacterium casei LMG S-19264T (=DSM 44701T), isolated from a smear-ripened cheese.</title>
        <authorList>
            <consortium name="US DOE Joint Genome Institute (JGI-PGF)"/>
            <person name="Walter F."/>
            <person name="Albersmeier A."/>
            <person name="Kalinowski J."/>
            <person name="Ruckert C."/>
        </authorList>
    </citation>
    <scope>NUCLEOTIDE SEQUENCE</scope>
    <source>
        <strain evidence="4">CGMCC 1.15760</strain>
    </source>
</reference>
<dbReference type="Pfam" id="PF03435">
    <property type="entry name" value="Sacchrp_dh_NADP"/>
    <property type="match status" value="1"/>
</dbReference>
<dbReference type="SUPFAM" id="SSF51735">
    <property type="entry name" value="NAD(P)-binding Rossmann-fold domains"/>
    <property type="match status" value="1"/>
</dbReference>
<name>A0A917D5J5_9BACI</name>
<accession>A0A917D5J5</accession>
<evidence type="ECO:0000256" key="1">
    <source>
        <dbReference type="ARBA" id="ARBA00023002"/>
    </source>
</evidence>
<comment type="caution">
    <text evidence="4">The sequence shown here is derived from an EMBL/GenBank/DDBJ whole genome shotgun (WGS) entry which is preliminary data.</text>
</comment>
<dbReference type="PANTHER" id="PTHR11133:SF22">
    <property type="entry name" value="ALPHA-AMINOADIPIC SEMIALDEHYDE SYNTHASE, MITOCHONDRIAL"/>
    <property type="match status" value="1"/>
</dbReference>
<evidence type="ECO:0000259" key="3">
    <source>
        <dbReference type="Pfam" id="PF16653"/>
    </source>
</evidence>
<proteinExistence type="predicted"/>
<organism evidence="4 5">
    <name type="scientific">Lysinibacillus alkalisoli</name>
    <dbReference type="NCBI Taxonomy" id="1911548"/>
    <lineage>
        <taxon>Bacteria</taxon>
        <taxon>Bacillati</taxon>
        <taxon>Bacillota</taxon>
        <taxon>Bacilli</taxon>
        <taxon>Bacillales</taxon>
        <taxon>Bacillaceae</taxon>
        <taxon>Lysinibacillus</taxon>
    </lineage>
</organism>
<gene>
    <name evidence="4" type="ORF">GCM10007425_01870</name>
</gene>
<dbReference type="AlphaFoldDB" id="A0A917D5J5"/>
<protein>
    <submittedName>
        <fullName evidence="4">Saccharopine dehydrogenase</fullName>
    </submittedName>
</protein>
<dbReference type="SUPFAM" id="SSF55347">
    <property type="entry name" value="Glyceraldehyde-3-phosphate dehydrogenase-like, C-terminal domain"/>
    <property type="match status" value="1"/>
</dbReference>
<dbReference type="Gene3D" id="3.30.360.10">
    <property type="entry name" value="Dihydrodipicolinate Reductase, domain 2"/>
    <property type="match status" value="1"/>
</dbReference>
<evidence type="ECO:0000313" key="4">
    <source>
        <dbReference type="EMBL" id="GGG11168.1"/>
    </source>
</evidence>
<dbReference type="RefSeq" id="WP_188613135.1">
    <property type="nucleotide sequence ID" value="NZ_BMJT01000001.1"/>
</dbReference>
<dbReference type="Gene3D" id="3.40.50.720">
    <property type="entry name" value="NAD(P)-binding Rossmann-like Domain"/>
    <property type="match status" value="1"/>
</dbReference>
<dbReference type="Proteomes" id="UP000616608">
    <property type="component" value="Unassembled WGS sequence"/>
</dbReference>
<keyword evidence="1" id="KW-0560">Oxidoreductase</keyword>